<sequence length="280" mass="30203">MSVTSIITGVRPADRSNRAACRRSGAEAARHVLDVAETTFDLLTRGPAPLSVDGAALGCGLPARMIALDEVRAILLHPSTGPEARDAVWRELVLRARRHGSSWVMGCVGIALPGLKGIVRDRLRGLESEPEAGTSRVAGDLLSAFCEALHEIDLEQPRISQRLLGRSAKAVQRAYRWHAQVVPVDPCTLARVNPADSSEGHVDLLMESAVRQGVITSFEAEIITLTRLEGADLADLGERLGMSYAALVKRRSRAEKRLVAAMRDEGLRDDFASLMSKTGA</sequence>
<gene>
    <name evidence="1" type="ORF">ETD96_12800</name>
</gene>
<dbReference type="Proteomes" id="UP000305238">
    <property type="component" value="Unassembled WGS sequence"/>
</dbReference>
<dbReference type="AlphaFoldDB" id="A0A5S4H4U3"/>
<evidence type="ECO:0000313" key="2">
    <source>
        <dbReference type="Proteomes" id="UP000305238"/>
    </source>
</evidence>
<keyword evidence="2" id="KW-1185">Reference proteome</keyword>
<dbReference type="SUPFAM" id="SSF88659">
    <property type="entry name" value="Sigma3 and sigma4 domains of RNA polymerase sigma factors"/>
    <property type="match status" value="1"/>
</dbReference>
<evidence type="ECO:0000313" key="1">
    <source>
        <dbReference type="EMBL" id="TMR40039.1"/>
    </source>
</evidence>
<dbReference type="EMBL" id="VCKZ01000072">
    <property type="protein sequence ID" value="TMR40039.1"/>
    <property type="molecule type" value="Genomic_DNA"/>
</dbReference>
<accession>A0A5S4H4U3</accession>
<dbReference type="OrthoDB" id="4164470at2"/>
<dbReference type="InterPro" id="IPR013324">
    <property type="entry name" value="RNA_pol_sigma_r3/r4-like"/>
</dbReference>
<reference evidence="1 2" key="1">
    <citation type="submission" date="2019-05" db="EMBL/GenBank/DDBJ databases">
        <title>Draft genome sequence of Actinomadura geliboluensis A8036.</title>
        <authorList>
            <person name="Saricaoglu S."/>
            <person name="Isik K."/>
        </authorList>
    </citation>
    <scope>NUCLEOTIDE SEQUENCE [LARGE SCALE GENOMIC DNA]</scope>
    <source>
        <strain evidence="1 2">A8036</strain>
    </source>
</reference>
<proteinExistence type="predicted"/>
<dbReference type="RefSeq" id="WP_138636547.1">
    <property type="nucleotide sequence ID" value="NZ_VCKZ01000072.1"/>
</dbReference>
<comment type="caution">
    <text evidence="1">The sequence shown here is derived from an EMBL/GenBank/DDBJ whole genome shotgun (WGS) entry which is preliminary data.</text>
</comment>
<protein>
    <submittedName>
        <fullName evidence="1">Uncharacterized protein</fullName>
    </submittedName>
</protein>
<organism evidence="1 2">
    <name type="scientific">Actinomadura geliboluensis</name>
    <dbReference type="NCBI Taxonomy" id="882440"/>
    <lineage>
        <taxon>Bacteria</taxon>
        <taxon>Bacillati</taxon>
        <taxon>Actinomycetota</taxon>
        <taxon>Actinomycetes</taxon>
        <taxon>Streptosporangiales</taxon>
        <taxon>Thermomonosporaceae</taxon>
        <taxon>Actinomadura</taxon>
    </lineage>
</organism>
<name>A0A5S4H4U3_9ACTN</name>